<feature type="compositionally biased region" description="Basic and acidic residues" evidence="13">
    <location>
        <begin position="883"/>
        <end position="892"/>
    </location>
</feature>
<name>A0ABV7ADW9_9RHOB</name>
<dbReference type="Proteomes" id="UP001595443">
    <property type="component" value="Unassembled WGS sequence"/>
</dbReference>
<dbReference type="PROSITE" id="PS01244">
    <property type="entry name" value="ACONITASE_2"/>
    <property type="match status" value="1"/>
</dbReference>
<dbReference type="NCBIfam" id="NF006757">
    <property type="entry name" value="PRK09277.1"/>
    <property type="match status" value="1"/>
</dbReference>
<evidence type="ECO:0000259" key="15">
    <source>
        <dbReference type="Pfam" id="PF00694"/>
    </source>
</evidence>
<reference evidence="17" key="1">
    <citation type="journal article" date="2019" name="Int. J. Syst. Evol. Microbiol.">
        <title>The Global Catalogue of Microorganisms (GCM) 10K type strain sequencing project: providing services to taxonomists for standard genome sequencing and annotation.</title>
        <authorList>
            <consortium name="The Broad Institute Genomics Platform"/>
            <consortium name="The Broad Institute Genome Sequencing Center for Infectious Disease"/>
            <person name="Wu L."/>
            <person name="Ma J."/>
        </authorList>
    </citation>
    <scope>NUCLEOTIDE SEQUENCE [LARGE SCALE GENOMIC DNA]</scope>
    <source>
        <strain evidence="17">KCTC 62192</strain>
    </source>
</reference>
<dbReference type="PRINTS" id="PR00415">
    <property type="entry name" value="ACONITASE"/>
</dbReference>
<organism evidence="16 17">
    <name type="scientific">Acidimangrovimonas pyrenivorans</name>
    <dbReference type="NCBI Taxonomy" id="2030798"/>
    <lineage>
        <taxon>Bacteria</taxon>
        <taxon>Pseudomonadati</taxon>
        <taxon>Pseudomonadota</taxon>
        <taxon>Alphaproteobacteria</taxon>
        <taxon>Rhodobacterales</taxon>
        <taxon>Paracoccaceae</taxon>
        <taxon>Acidimangrovimonas</taxon>
    </lineage>
</organism>
<dbReference type="Pfam" id="PF00330">
    <property type="entry name" value="Aconitase"/>
    <property type="match status" value="1"/>
</dbReference>
<dbReference type="InterPro" id="IPR006249">
    <property type="entry name" value="Aconitase/IRP2"/>
</dbReference>
<evidence type="ECO:0000256" key="6">
    <source>
        <dbReference type="ARBA" id="ARBA00022485"/>
    </source>
</evidence>
<protein>
    <recommendedName>
        <fullName evidence="5">Aconitate hydratase A</fullName>
        <ecNumber evidence="4">4.2.1.3</ecNumber>
    </recommendedName>
    <alternativeName>
        <fullName evidence="12">Iron-responsive protein-like</fullName>
    </alternativeName>
    <alternativeName>
        <fullName evidence="11">RNA-binding protein</fullName>
    </alternativeName>
</protein>
<keyword evidence="6" id="KW-0004">4Fe-4S</keyword>
<evidence type="ECO:0000313" key="16">
    <source>
        <dbReference type="EMBL" id="MFC2967047.1"/>
    </source>
</evidence>
<evidence type="ECO:0000256" key="11">
    <source>
        <dbReference type="ARBA" id="ARBA00031081"/>
    </source>
</evidence>
<dbReference type="InterPro" id="IPR036008">
    <property type="entry name" value="Aconitase_4Fe-4S_dom"/>
</dbReference>
<comment type="cofactor">
    <cofactor evidence="1">
        <name>[4Fe-4S] cluster</name>
        <dbReference type="ChEBI" id="CHEBI:49883"/>
    </cofactor>
</comment>
<keyword evidence="8" id="KW-0408">Iron</keyword>
<dbReference type="SUPFAM" id="SSF53732">
    <property type="entry name" value="Aconitase iron-sulfur domain"/>
    <property type="match status" value="1"/>
</dbReference>
<dbReference type="NCBIfam" id="NF009520">
    <property type="entry name" value="PRK12881.1"/>
    <property type="match status" value="1"/>
</dbReference>
<dbReference type="InterPro" id="IPR018136">
    <property type="entry name" value="Aconitase_4Fe-4S_BS"/>
</dbReference>
<dbReference type="InterPro" id="IPR015931">
    <property type="entry name" value="Acnase/IPM_dHydase_lsu_aba_1/3"/>
</dbReference>
<evidence type="ECO:0000313" key="17">
    <source>
        <dbReference type="Proteomes" id="UP001595443"/>
    </source>
</evidence>
<dbReference type="PROSITE" id="PS00450">
    <property type="entry name" value="ACONITASE_1"/>
    <property type="match status" value="1"/>
</dbReference>
<gene>
    <name evidence="16" type="ORF">ACFOES_02970</name>
</gene>
<dbReference type="InterPro" id="IPR015928">
    <property type="entry name" value="Aconitase/3IPM_dehydase_swvl"/>
</dbReference>
<keyword evidence="7" id="KW-0479">Metal-binding</keyword>
<dbReference type="EMBL" id="JBHRSK010000003">
    <property type="protein sequence ID" value="MFC2967047.1"/>
    <property type="molecule type" value="Genomic_DNA"/>
</dbReference>
<evidence type="ECO:0000256" key="5">
    <source>
        <dbReference type="ARBA" id="ARBA00019378"/>
    </source>
</evidence>
<feature type="domain" description="Aconitase/3-isopropylmalate dehydratase large subunit alpha/beta/alpha" evidence="14">
    <location>
        <begin position="74"/>
        <end position="539"/>
    </location>
</feature>
<evidence type="ECO:0000256" key="3">
    <source>
        <dbReference type="ARBA" id="ARBA00007185"/>
    </source>
</evidence>
<comment type="pathway">
    <text evidence="2">Carbohydrate metabolism; tricarboxylic acid cycle; isocitrate from oxaloacetate: step 2/2.</text>
</comment>
<evidence type="ECO:0000256" key="2">
    <source>
        <dbReference type="ARBA" id="ARBA00004717"/>
    </source>
</evidence>
<dbReference type="PANTHER" id="PTHR11670">
    <property type="entry name" value="ACONITASE/IRON-RESPONSIVE ELEMENT FAMILY MEMBER"/>
    <property type="match status" value="1"/>
</dbReference>
<dbReference type="InterPro" id="IPR000573">
    <property type="entry name" value="AconitaseA/IPMdHydase_ssu_swvl"/>
</dbReference>
<evidence type="ECO:0000256" key="12">
    <source>
        <dbReference type="ARBA" id="ARBA00031977"/>
    </source>
</evidence>
<comment type="catalytic activity">
    <reaction evidence="10">
        <text>citrate = D-threo-isocitrate</text>
        <dbReference type="Rhea" id="RHEA:10336"/>
        <dbReference type="ChEBI" id="CHEBI:15562"/>
        <dbReference type="ChEBI" id="CHEBI:16947"/>
        <dbReference type="EC" id="4.2.1.3"/>
    </reaction>
</comment>
<comment type="similarity">
    <text evidence="3">Belongs to the aconitase/IPM isomerase family.</text>
</comment>
<evidence type="ECO:0000259" key="14">
    <source>
        <dbReference type="Pfam" id="PF00330"/>
    </source>
</evidence>
<sequence length="892" mass="93661">MTDFPYIRSDADGDRYVDVAALFAAHGQDAGQVPRTIRLLAEAAARACAEGRLSAAELATAVGWTPQAAGTGQELRFPVGRVVLQDASGLPLLTDLAALRDAVRRAGGDAAQVNPAVPVTMVIDHSVTIEQNRGPGAFAHNLKREAEVNAERYQFARWAAAAFDNLSIVPPGNGIIHQIHMETLVEVVSRRDGWRFSDLVIGTDSHTTMIGGLGVLGWGTGGIEAEEAVLGGLLSLPAPELVEVELCGKLPPGVSATDAALTLTQWLRRQGVVGALLEFHGPGVAALGIADRATIANMAPEYGATSALFPLDAEVLTYLERNGAPREHLQTIRAHLLTDVQPGEGVAYNRRLHFDLDLVIPSVAGPSRPDQRLPLAALPSVIEGPGSPAALPTASDEGLRAGDIVIAAITSCTNTANPDAMITAALVARNALRRGMKVPAHVRTSLAPGSRRVAEYLGQLDLLAPLEALGFAVSAFGCATCVGNSGPLAPQISRQISGRGLNVAAVLSGNRNFEARIHPLVRSNILMSPALVVAFALCGTLCRDLTRDPVGTDAAGHPVLLSDLWPDEAEVRALLGRIGSGPAHFVTPESWTEQAGPVGPFWPWQPGSTHFIEPPFFAPGFSAQVRELAGARPLLVLGDGVTTDHISPVGPIASESETGRYLAAKGVATGRLGTYAGRRGNHEAMLRGTFANARLRNLLADGRDGPWTRHMTSGEIVPVTSAAARYRRDGVAAVILAGDGYGMGSARDWAAKGTRLLGVRAVVARSFERIHRTNLIRVGVVPLRPVTGGLEGIDLTGEIEISSTGLTPLHQPGQAVTLTITSAAGTATLDCVLEARTETELDLLRAGGLFERVRRDFLANAAGPEQDVPESAGMPPGRAAVADPERKIVQDG</sequence>
<evidence type="ECO:0000256" key="7">
    <source>
        <dbReference type="ARBA" id="ARBA00022723"/>
    </source>
</evidence>
<keyword evidence="17" id="KW-1185">Reference proteome</keyword>
<evidence type="ECO:0000256" key="10">
    <source>
        <dbReference type="ARBA" id="ARBA00023501"/>
    </source>
</evidence>
<feature type="region of interest" description="Disordered" evidence="13">
    <location>
        <begin position="861"/>
        <end position="892"/>
    </location>
</feature>
<comment type="caution">
    <text evidence="16">The sequence shown here is derived from an EMBL/GenBank/DDBJ whole genome shotgun (WGS) entry which is preliminary data.</text>
</comment>
<dbReference type="RefSeq" id="WP_377831676.1">
    <property type="nucleotide sequence ID" value="NZ_JBHRSK010000003.1"/>
</dbReference>
<keyword evidence="16" id="KW-0456">Lyase</keyword>
<dbReference type="InterPro" id="IPR001030">
    <property type="entry name" value="Acoase/IPM_deHydtase_lsu_aba"/>
</dbReference>
<dbReference type="Gene3D" id="3.30.499.10">
    <property type="entry name" value="Aconitase, domain 3"/>
    <property type="match status" value="2"/>
</dbReference>
<dbReference type="GO" id="GO:0003994">
    <property type="term" value="F:aconitate hydratase activity"/>
    <property type="evidence" value="ECO:0007669"/>
    <property type="project" value="UniProtKB-EC"/>
</dbReference>
<evidence type="ECO:0000256" key="1">
    <source>
        <dbReference type="ARBA" id="ARBA00001966"/>
    </source>
</evidence>
<keyword evidence="9" id="KW-0411">Iron-sulfur</keyword>
<evidence type="ECO:0000256" key="4">
    <source>
        <dbReference type="ARBA" id="ARBA00012926"/>
    </source>
</evidence>
<feature type="domain" description="Aconitase A/isopropylmalate dehydratase small subunit swivel" evidence="15">
    <location>
        <begin position="660"/>
        <end position="784"/>
    </location>
</feature>
<evidence type="ECO:0000256" key="9">
    <source>
        <dbReference type="ARBA" id="ARBA00023014"/>
    </source>
</evidence>
<proteinExistence type="inferred from homology"/>
<accession>A0ABV7ADW9</accession>
<evidence type="ECO:0000256" key="8">
    <source>
        <dbReference type="ARBA" id="ARBA00023004"/>
    </source>
</evidence>
<dbReference type="SUPFAM" id="SSF52016">
    <property type="entry name" value="LeuD/IlvD-like"/>
    <property type="match status" value="1"/>
</dbReference>
<evidence type="ECO:0000256" key="13">
    <source>
        <dbReference type="SAM" id="MobiDB-lite"/>
    </source>
</evidence>
<dbReference type="Pfam" id="PF00694">
    <property type="entry name" value="Aconitase_C"/>
    <property type="match status" value="1"/>
</dbReference>
<dbReference type="EC" id="4.2.1.3" evidence="4"/>
<dbReference type="Gene3D" id="3.20.19.10">
    <property type="entry name" value="Aconitase, domain 4"/>
    <property type="match status" value="1"/>
</dbReference>